<comment type="caution">
    <text evidence="4">The sequence shown here is derived from an EMBL/GenBank/DDBJ whole genome shotgun (WGS) entry which is preliminary data.</text>
</comment>
<evidence type="ECO:0000313" key="4">
    <source>
        <dbReference type="EMBL" id="RMX06344.1"/>
    </source>
</evidence>
<dbReference type="Proteomes" id="UP000278006">
    <property type="component" value="Unassembled WGS sequence"/>
</dbReference>
<evidence type="ECO:0000256" key="3">
    <source>
        <dbReference type="SAM" id="SignalP"/>
    </source>
</evidence>
<name>A0A3M6QTI1_9BURK</name>
<dbReference type="GO" id="GO:0042597">
    <property type="term" value="C:periplasmic space"/>
    <property type="evidence" value="ECO:0007669"/>
    <property type="project" value="UniProtKB-SubCell"/>
</dbReference>
<protein>
    <submittedName>
        <fullName evidence="4">ABC transporter substrate-binding protein</fullName>
    </submittedName>
</protein>
<evidence type="ECO:0000256" key="1">
    <source>
        <dbReference type="ARBA" id="ARBA00004418"/>
    </source>
</evidence>
<dbReference type="PROSITE" id="PS51318">
    <property type="entry name" value="TAT"/>
    <property type="match status" value="1"/>
</dbReference>
<dbReference type="Gene3D" id="3.40.190.10">
    <property type="entry name" value="Periplasmic binding protein-like II"/>
    <property type="match status" value="2"/>
</dbReference>
<reference evidence="4 5" key="1">
    <citation type="submission" date="2018-10" db="EMBL/GenBank/DDBJ databases">
        <title>Draft genome of Cortibacter populi DSM10536.</title>
        <authorList>
            <person name="Bernier A.-M."/>
            <person name="Bernard K."/>
        </authorList>
    </citation>
    <scope>NUCLEOTIDE SEQUENCE [LARGE SCALE GENOMIC DNA]</scope>
    <source>
        <strain evidence="4 5">DSM 105136</strain>
    </source>
</reference>
<dbReference type="CDD" id="cd14748">
    <property type="entry name" value="PBP2_UgpB"/>
    <property type="match status" value="1"/>
</dbReference>
<feature type="signal peptide" evidence="3">
    <location>
        <begin position="1"/>
        <end position="29"/>
    </location>
</feature>
<gene>
    <name evidence="4" type="ORF">D8I35_07320</name>
</gene>
<dbReference type="PANTHER" id="PTHR43649">
    <property type="entry name" value="ARABINOSE-BINDING PROTEIN-RELATED"/>
    <property type="match status" value="1"/>
</dbReference>
<evidence type="ECO:0000256" key="2">
    <source>
        <dbReference type="ARBA" id="ARBA00008520"/>
    </source>
</evidence>
<dbReference type="InterPro" id="IPR006059">
    <property type="entry name" value="SBP"/>
</dbReference>
<dbReference type="RefSeq" id="WP_122227433.1">
    <property type="nucleotide sequence ID" value="NZ_RDQO01000002.1"/>
</dbReference>
<comment type="subcellular location">
    <subcellularLocation>
        <location evidence="1">Periplasm</location>
    </subcellularLocation>
</comment>
<dbReference type="InterPro" id="IPR006311">
    <property type="entry name" value="TAT_signal"/>
</dbReference>
<accession>A0A3M6QTI1</accession>
<sequence length="434" mass="47807">MQRKTFLKTLAATAATALAWPLAMTAAQAQTAVDVPFFYPVNVGGPINKLIDAYAEDFGRAHAGTQIKPIYSGNYQETLVKALTGFKSGTPPVTAVLLSTDMFTLIDEEAIVPFDEFIKTDEDRAWLRSFYPAFLKNSQTDGKTWGIPFQRSTVVIYWNKELFKEAGLDPERGPANWQELREYAQKLTKKDANGNVTTWGVQIPSSGFPYWLFQTLTTPNDVILANDKGTAVNLDDPKAIEALEYWVGLAKDGLHPAGVVEWGTTPKDFFEKKAAIVVTTTGNLTNIRNNAGFEFGVGPIPGHRLKGGSPTGGGNFYIFKKTSPEQQQAAFEFIRWITTPERAAQWSIDTGYAATSQAAYDTPALKKYGEEFPPALVARDQLPISVAEFSTFDNQRVTKVLDDALQAALTGKKTPAQALQDAQQEATRLLRPYQ</sequence>
<evidence type="ECO:0000313" key="5">
    <source>
        <dbReference type="Proteomes" id="UP000278006"/>
    </source>
</evidence>
<dbReference type="EMBL" id="RDQO01000002">
    <property type="protein sequence ID" value="RMX06344.1"/>
    <property type="molecule type" value="Genomic_DNA"/>
</dbReference>
<dbReference type="AlphaFoldDB" id="A0A3M6QTI1"/>
<feature type="chain" id="PRO_5018084387" evidence="3">
    <location>
        <begin position="30"/>
        <end position="434"/>
    </location>
</feature>
<keyword evidence="5" id="KW-1185">Reference proteome</keyword>
<keyword evidence="3" id="KW-0732">Signal</keyword>
<dbReference type="OrthoDB" id="4393730at2"/>
<dbReference type="InterPro" id="IPR050490">
    <property type="entry name" value="Bact_solute-bd_prot1"/>
</dbReference>
<dbReference type="SUPFAM" id="SSF53850">
    <property type="entry name" value="Periplasmic binding protein-like II"/>
    <property type="match status" value="1"/>
</dbReference>
<dbReference type="Pfam" id="PF13416">
    <property type="entry name" value="SBP_bac_8"/>
    <property type="match status" value="1"/>
</dbReference>
<dbReference type="PANTHER" id="PTHR43649:SF12">
    <property type="entry name" value="DIACETYLCHITOBIOSE BINDING PROTEIN DASA"/>
    <property type="match status" value="1"/>
</dbReference>
<proteinExistence type="inferred from homology"/>
<comment type="similarity">
    <text evidence="2">Belongs to the bacterial solute-binding protein 1 family.</text>
</comment>
<organism evidence="4 5">
    <name type="scientific">Corticibacter populi</name>
    <dbReference type="NCBI Taxonomy" id="1550736"/>
    <lineage>
        <taxon>Bacteria</taxon>
        <taxon>Pseudomonadati</taxon>
        <taxon>Pseudomonadota</taxon>
        <taxon>Betaproteobacteria</taxon>
        <taxon>Burkholderiales</taxon>
        <taxon>Comamonadaceae</taxon>
        <taxon>Corticibacter</taxon>
    </lineage>
</organism>